<proteinExistence type="predicted"/>
<dbReference type="KEGG" id="rde:RD1_3947"/>
<protein>
    <submittedName>
        <fullName evidence="1">Uncharacterized protein</fullName>
    </submittedName>
</protein>
<name>Q161E1_ROSDO</name>
<evidence type="ECO:0000313" key="2">
    <source>
        <dbReference type="Proteomes" id="UP000007029"/>
    </source>
</evidence>
<sequence>MNRTQATIAKALHLICRVSSGVGLLRPGRAKSVFALRRVIPSSNG</sequence>
<dbReference type="STRING" id="375451.RD1_3947"/>
<evidence type="ECO:0000313" key="1">
    <source>
        <dbReference type="EMBL" id="ABG33402.1"/>
    </source>
</evidence>
<dbReference type="HOGENOM" id="CLU_3204688_0_0_5"/>
<gene>
    <name evidence="1" type="ordered locus">RD1_3947</name>
</gene>
<dbReference type="AlphaFoldDB" id="Q161E1"/>
<organism evidence="1 2">
    <name type="scientific">Roseobacter denitrificans (strain ATCC 33942 / OCh 114)</name>
    <name type="common">Erythrobacter sp. (strain OCh 114)</name>
    <name type="synonym">Roseobacter denitrificans</name>
    <dbReference type="NCBI Taxonomy" id="375451"/>
    <lineage>
        <taxon>Bacteria</taxon>
        <taxon>Pseudomonadati</taxon>
        <taxon>Pseudomonadota</taxon>
        <taxon>Alphaproteobacteria</taxon>
        <taxon>Rhodobacterales</taxon>
        <taxon>Roseobacteraceae</taxon>
        <taxon>Roseobacter</taxon>
    </lineage>
</organism>
<dbReference type="EMBL" id="CP000362">
    <property type="protein sequence ID" value="ABG33402.1"/>
    <property type="molecule type" value="Genomic_DNA"/>
</dbReference>
<reference evidence="1 2" key="1">
    <citation type="journal article" date="2007" name="J. Bacteriol.">
        <title>The complete genome sequence of Roseobacter denitrificans reveals a mixotrophic rather than photosynthetic metabolism.</title>
        <authorList>
            <person name="Swingley W.D."/>
            <person name="Sadekar S."/>
            <person name="Mastrian S.D."/>
            <person name="Matthies H.J."/>
            <person name="Hao J."/>
            <person name="Ramos H."/>
            <person name="Acharya C.R."/>
            <person name="Conrad A.L."/>
            <person name="Taylor H.L."/>
            <person name="Dejesa L.C."/>
            <person name="Shah M.K."/>
            <person name="O'huallachain M.E."/>
            <person name="Lince M.T."/>
            <person name="Blankenship R.E."/>
            <person name="Beatty J.T."/>
            <person name="Touchman J.W."/>
        </authorList>
    </citation>
    <scope>NUCLEOTIDE SEQUENCE [LARGE SCALE GENOMIC DNA]</scope>
    <source>
        <strain evidence="2">ATCC 33942 / OCh 114</strain>
    </source>
</reference>
<dbReference type="Proteomes" id="UP000007029">
    <property type="component" value="Chromosome"/>
</dbReference>
<accession>Q161E1</accession>
<keyword evidence="2" id="KW-1185">Reference proteome</keyword>